<dbReference type="AlphaFoldDB" id="A0A7R9R0X3"/>
<dbReference type="Proteomes" id="UP000728032">
    <property type="component" value="Unassembled WGS sequence"/>
</dbReference>
<sequence>MSAIETKCEVTASASPLSQGMCRLSDCQCCVNGDPKETIISCLTQMIDIYEKTIELMDTNRDSGDIDDKESSARQVLSKRLRQLTPMLVRARRVQPSDPKSTLELCTSLSNLFFQTYNNDIFHMQPNTYDRY</sequence>
<accession>A0A7R9R0X3</accession>
<feature type="non-terminal residue" evidence="1">
    <location>
        <position position="1"/>
    </location>
</feature>
<keyword evidence="2" id="KW-1185">Reference proteome</keyword>
<evidence type="ECO:0000313" key="1">
    <source>
        <dbReference type="EMBL" id="CAD7665786.1"/>
    </source>
</evidence>
<reference evidence="1" key="1">
    <citation type="submission" date="2020-11" db="EMBL/GenBank/DDBJ databases">
        <authorList>
            <person name="Tran Van P."/>
        </authorList>
    </citation>
    <scope>NUCLEOTIDE SEQUENCE</scope>
</reference>
<dbReference type="EMBL" id="OC964099">
    <property type="protein sequence ID" value="CAD7665786.1"/>
    <property type="molecule type" value="Genomic_DNA"/>
</dbReference>
<evidence type="ECO:0000313" key="2">
    <source>
        <dbReference type="Proteomes" id="UP000728032"/>
    </source>
</evidence>
<organism evidence="1">
    <name type="scientific">Oppiella nova</name>
    <dbReference type="NCBI Taxonomy" id="334625"/>
    <lineage>
        <taxon>Eukaryota</taxon>
        <taxon>Metazoa</taxon>
        <taxon>Ecdysozoa</taxon>
        <taxon>Arthropoda</taxon>
        <taxon>Chelicerata</taxon>
        <taxon>Arachnida</taxon>
        <taxon>Acari</taxon>
        <taxon>Acariformes</taxon>
        <taxon>Sarcoptiformes</taxon>
        <taxon>Oribatida</taxon>
        <taxon>Brachypylina</taxon>
        <taxon>Oppioidea</taxon>
        <taxon>Oppiidae</taxon>
        <taxon>Oppiella</taxon>
    </lineage>
</organism>
<proteinExistence type="predicted"/>
<dbReference type="EMBL" id="CAJPVJ010049274">
    <property type="protein sequence ID" value="CAG2182922.1"/>
    <property type="molecule type" value="Genomic_DNA"/>
</dbReference>
<protein>
    <submittedName>
        <fullName evidence="1">Uncharacterized protein</fullName>
    </submittedName>
</protein>
<name>A0A7R9R0X3_9ACAR</name>
<gene>
    <name evidence="1" type="ORF">ONB1V03_LOCUS22343</name>
</gene>